<proteinExistence type="predicted"/>
<gene>
    <name evidence="2" type="ORF">E2C01_028344</name>
</gene>
<dbReference type="EMBL" id="VSRR010003162">
    <property type="protein sequence ID" value="MPC34940.1"/>
    <property type="molecule type" value="Genomic_DNA"/>
</dbReference>
<evidence type="ECO:0000256" key="1">
    <source>
        <dbReference type="SAM" id="Phobius"/>
    </source>
</evidence>
<keyword evidence="1" id="KW-0812">Transmembrane</keyword>
<reference evidence="2 3" key="1">
    <citation type="submission" date="2019-05" db="EMBL/GenBank/DDBJ databases">
        <title>Another draft genome of Portunus trituberculatus and its Hox gene families provides insights of decapod evolution.</title>
        <authorList>
            <person name="Jeong J.-H."/>
            <person name="Song I."/>
            <person name="Kim S."/>
            <person name="Choi T."/>
            <person name="Kim D."/>
            <person name="Ryu S."/>
            <person name="Kim W."/>
        </authorList>
    </citation>
    <scope>NUCLEOTIDE SEQUENCE [LARGE SCALE GENOMIC DNA]</scope>
    <source>
        <tissue evidence="2">Muscle</tissue>
    </source>
</reference>
<protein>
    <submittedName>
        <fullName evidence="2">Uncharacterized protein</fullName>
    </submittedName>
</protein>
<evidence type="ECO:0000313" key="2">
    <source>
        <dbReference type="EMBL" id="MPC34940.1"/>
    </source>
</evidence>
<keyword evidence="1" id="KW-0472">Membrane</keyword>
<keyword evidence="1" id="KW-1133">Transmembrane helix</keyword>
<feature type="transmembrane region" description="Helical" evidence="1">
    <location>
        <begin position="110"/>
        <end position="134"/>
    </location>
</feature>
<keyword evidence="3" id="KW-1185">Reference proteome</keyword>
<evidence type="ECO:0000313" key="3">
    <source>
        <dbReference type="Proteomes" id="UP000324222"/>
    </source>
</evidence>
<sequence>MMANRETPGDWWKCWPVLGTAPAADAPSGSPILTLMIKDIDRRASLPGLRRLASTSPLCLPCNGFLPNMFVNPTHHMTRCFSSAKSGVMASLLHSIKMTSSNIRDTYLEWHLQLITILILGTHAITAWALALSAHRSSGEVRKMALPSSYCGN</sequence>
<name>A0A5B7EK78_PORTR</name>
<dbReference type="Proteomes" id="UP000324222">
    <property type="component" value="Unassembled WGS sequence"/>
</dbReference>
<organism evidence="2 3">
    <name type="scientific">Portunus trituberculatus</name>
    <name type="common">Swimming crab</name>
    <name type="synonym">Neptunus trituberculatus</name>
    <dbReference type="NCBI Taxonomy" id="210409"/>
    <lineage>
        <taxon>Eukaryota</taxon>
        <taxon>Metazoa</taxon>
        <taxon>Ecdysozoa</taxon>
        <taxon>Arthropoda</taxon>
        <taxon>Crustacea</taxon>
        <taxon>Multicrustacea</taxon>
        <taxon>Malacostraca</taxon>
        <taxon>Eumalacostraca</taxon>
        <taxon>Eucarida</taxon>
        <taxon>Decapoda</taxon>
        <taxon>Pleocyemata</taxon>
        <taxon>Brachyura</taxon>
        <taxon>Eubrachyura</taxon>
        <taxon>Portunoidea</taxon>
        <taxon>Portunidae</taxon>
        <taxon>Portuninae</taxon>
        <taxon>Portunus</taxon>
    </lineage>
</organism>
<accession>A0A5B7EK78</accession>
<dbReference type="AlphaFoldDB" id="A0A5B7EK78"/>
<comment type="caution">
    <text evidence="2">The sequence shown here is derived from an EMBL/GenBank/DDBJ whole genome shotgun (WGS) entry which is preliminary data.</text>
</comment>